<dbReference type="AlphaFoldDB" id="F8LDN0"/>
<dbReference type="PANTHER" id="PTHR22946">
    <property type="entry name" value="DIENELACTONE HYDROLASE DOMAIN-CONTAINING PROTEIN-RELATED"/>
    <property type="match status" value="1"/>
</dbReference>
<reference evidence="2" key="1">
    <citation type="submission" date="2011-05" db="EMBL/GenBank/DDBJ databases">
        <title>Unity in variety -- the pan-genome of the Chlamydiae.</title>
        <authorList>
            <person name="Collingro A."/>
            <person name="Tischler P."/>
            <person name="Weinmaier T."/>
            <person name="Penz T."/>
            <person name="Heinz E."/>
            <person name="Brunham R.C."/>
            <person name="Read T.D."/>
            <person name="Bavoil P.M."/>
            <person name="Sachse K."/>
            <person name="Kahane S."/>
            <person name="Friedman M.G."/>
            <person name="Rattei T."/>
            <person name="Myers G.S.A."/>
            <person name="Horn M."/>
        </authorList>
    </citation>
    <scope>NUCLEOTIDE SEQUENCE</scope>
    <source>
        <strain evidence="2">2032/99</strain>
    </source>
</reference>
<gene>
    <name evidence="2" type="ORF">WCH_AD02570</name>
</gene>
<accession>F8LDN0</accession>
<dbReference type="GO" id="GO:0016787">
    <property type="term" value="F:hydrolase activity"/>
    <property type="evidence" value="ECO:0007669"/>
    <property type="project" value="InterPro"/>
</dbReference>
<dbReference type="PANTHER" id="PTHR22946:SF0">
    <property type="entry name" value="DIENELACTONE HYDROLASE DOMAIN-CONTAINING PROTEIN"/>
    <property type="match status" value="1"/>
</dbReference>
<name>F8LDN0_9BACT</name>
<dbReference type="InterPro" id="IPR002925">
    <property type="entry name" value="Dienelactn_hydro"/>
</dbReference>
<dbReference type="Pfam" id="PF01738">
    <property type="entry name" value="DLH"/>
    <property type="match status" value="1"/>
</dbReference>
<organism evidence="2">
    <name type="scientific">Waddlia chondrophila 2032/99</name>
    <dbReference type="NCBI Taxonomy" id="765953"/>
    <lineage>
        <taxon>Bacteria</taxon>
        <taxon>Pseudomonadati</taxon>
        <taxon>Chlamydiota</taxon>
        <taxon>Chlamydiia</taxon>
        <taxon>Parachlamydiales</taxon>
        <taxon>Waddliaceae</taxon>
        <taxon>Waddlia</taxon>
    </lineage>
</organism>
<dbReference type="SUPFAM" id="SSF53474">
    <property type="entry name" value="alpha/beta-Hydrolases"/>
    <property type="match status" value="1"/>
</dbReference>
<dbReference type="EMBL" id="FR872653">
    <property type="protein sequence ID" value="CCB91515.1"/>
    <property type="molecule type" value="Genomic_DNA"/>
</dbReference>
<dbReference type="InterPro" id="IPR029058">
    <property type="entry name" value="AB_hydrolase_fold"/>
</dbReference>
<protein>
    <submittedName>
        <fullName evidence="2">Uncharacterized protein K02A2.1</fullName>
    </submittedName>
</protein>
<dbReference type="Gene3D" id="3.40.50.1820">
    <property type="entry name" value="alpha/beta hydrolase"/>
    <property type="match status" value="1"/>
</dbReference>
<feature type="domain" description="Dienelactone hydrolase" evidence="1">
    <location>
        <begin position="25"/>
        <end position="242"/>
    </location>
</feature>
<evidence type="ECO:0000313" key="2">
    <source>
        <dbReference type="EMBL" id="CCB91515.1"/>
    </source>
</evidence>
<sequence>MRSEIVDYFCDETGLKGQVYYREDIAKKKPAVLVAHAWKGRDQFALDKAKILAEMGYVGFAADLYGEGKVVESNEEAFELMLPLFLDRKLLRDRITAAYRAVSEHDQVDPQKIGAIGFCFGGATVLELIRSGVDLQGVVSFHGLLGMTLGEQKAEMAPTAEKLFGSLLILHGYQDPMVSREDVVNIQKEFSAKGIDWQMHTYGNASHAFTNPDANEPESGLIYDSIAEKRAMQSMKNFFSEVFV</sequence>
<proteinExistence type="predicted"/>
<dbReference type="InterPro" id="IPR050261">
    <property type="entry name" value="FrsA_esterase"/>
</dbReference>
<evidence type="ECO:0000259" key="1">
    <source>
        <dbReference type="Pfam" id="PF01738"/>
    </source>
</evidence>